<protein>
    <submittedName>
        <fullName evidence="2">Uncharacterized protein</fullName>
    </submittedName>
</protein>
<feature type="region of interest" description="Disordered" evidence="1">
    <location>
        <begin position="172"/>
        <end position="198"/>
    </location>
</feature>
<organism evidence="2 3">
    <name type="scientific">Streptomyces hintoniae</name>
    <dbReference type="NCBI Taxonomy" id="3075521"/>
    <lineage>
        <taxon>Bacteria</taxon>
        <taxon>Bacillati</taxon>
        <taxon>Actinomycetota</taxon>
        <taxon>Actinomycetes</taxon>
        <taxon>Kitasatosporales</taxon>
        <taxon>Streptomycetaceae</taxon>
        <taxon>Streptomyces</taxon>
    </lineage>
</organism>
<reference evidence="2" key="1">
    <citation type="submission" date="2024-05" db="EMBL/GenBank/DDBJ databases">
        <title>30 novel species of actinomycetes from the DSMZ collection.</title>
        <authorList>
            <person name="Nouioui I."/>
        </authorList>
    </citation>
    <scope>NUCLEOTIDE SEQUENCE</scope>
    <source>
        <strain evidence="2">DSM 41014</strain>
    </source>
</reference>
<sequence>MSERSRGPADSSRDVLAVWEKTRDLGNRLDGVNERLETLEGFDLPDRVADLALTVKKLTEKPEAPKFAVWNWNAMTAQSQAQAWEILLDWTMGTFRVRYPRSFVEMLGYDKAAVSCWHLHPDVVESLTGLMFSWNWAFNDPESGPLRVVEWLGRWLPDAVRQGKFILDPCKLNPEPNKPYEGHKNPLENKKTDPPPDLLQHLHLLKTGELPS</sequence>
<evidence type="ECO:0000256" key="1">
    <source>
        <dbReference type="SAM" id="MobiDB-lite"/>
    </source>
</evidence>
<dbReference type="Proteomes" id="UP001180489">
    <property type="component" value="Unassembled WGS sequence"/>
</dbReference>
<gene>
    <name evidence="2" type="ORF">RM863_38530</name>
</gene>
<accession>A0ABU2UYB2</accession>
<keyword evidence="3" id="KW-1185">Reference proteome</keyword>
<dbReference type="RefSeq" id="WP_311637994.1">
    <property type="nucleotide sequence ID" value="NZ_JAVRFF010000089.1"/>
</dbReference>
<feature type="compositionally biased region" description="Basic and acidic residues" evidence="1">
    <location>
        <begin position="178"/>
        <end position="194"/>
    </location>
</feature>
<evidence type="ECO:0000313" key="3">
    <source>
        <dbReference type="Proteomes" id="UP001180489"/>
    </source>
</evidence>
<comment type="caution">
    <text evidence="2">The sequence shown here is derived from an EMBL/GenBank/DDBJ whole genome shotgun (WGS) entry which is preliminary data.</text>
</comment>
<evidence type="ECO:0000313" key="2">
    <source>
        <dbReference type="EMBL" id="MDT0478029.1"/>
    </source>
</evidence>
<dbReference type="EMBL" id="JAVRFF010000089">
    <property type="protein sequence ID" value="MDT0478029.1"/>
    <property type="molecule type" value="Genomic_DNA"/>
</dbReference>
<proteinExistence type="predicted"/>
<name>A0ABU2UYB2_9ACTN</name>